<evidence type="ECO:0000313" key="2">
    <source>
        <dbReference type="Proteomes" id="UP000789366"/>
    </source>
</evidence>
<feature type="non-terminal residue" evidence="1">
    <location>
        <position position="1"/>
    </location>
</feature>
<dbReference type="EMBL" id="CAJVPW010007721">
    <property type="protein sequence ID" value="CAG8584775.1"/>
    <property type="molecule type" value="Genomic_DNA"/>
</dbReference>
<organism evidence="1 2">
    <name type="scientific">Cetraspora pellucida</name>
    <dbReference type="NCBI Taxonomy" id="1433469"/>
    <lineage>
        <taxon>Eukaryota</taxon>
        <taxon>Fungi</taxon>
        <taxon>Fungi incertae sedis</taxon>
        <taxon>Mucoromycota</taxon>
        <taxon>Glomeromycotina</taxon>
        <taxon>Glomeromycetes</taxon>
        <taxon>Diversisporales</taxon>
        <taxon>Gigasporaceae</taxon>
        <taxon>Cetraspora</taxon>
    </lineage>
</organism>
<dbReference type="Proteomes" id="UP000789366">
    <property type="component" value="Unassembled WGS sequence"/>
</dbReference>
<proteinExistence type="predicted"/>
<gene>
    <name evidence="1" type="ORF">SPELUC_LOCUS6514</name>
</gene>
<protein>
    <submittedName>
        <fullName evidence="1">721_t:CDS:1</fullName>
    </submittedName>
</protein>
<sequence length="110" mass="12850">FVIVIEEEENIESQIKKYLGKISNNEENYNYSRVLYIICELALISFKATKRIKELKKSNQFFVPSHITVIDQDVSKERQEVNPEANNWNRGFAKGERVASHVNRISHNLP</sequence>
<comment type="caution">
    <text evidence="1">The sequence shown here is derived from an EMBL/GenBank/DDBJ whole genome shotgun (WGS) entry which is preliminary data.</text>
</comment>
<accession>A0ACA9MF93</accession>
<keyword evidence="2" id="KW-1185">Reference proteome</keyword>
<evidence type="ECO:0000313" key="1">
    <source>
        <dbReference type="EMBL" id="CAG8584775.1"/>
    </source>
</evidence>
<reference evidence="1" key="1">
    <citation type="submission" date="2021-06" db="EMBL/GenBank/DDBJ databases">
        <authorList>
            <person name="Kallberg Y."/>
            <person name="Tangrot J."/>
            <person name="Rosling A."/>
        </authorList>
    </citation>
    <scope>NUCLEOTIDE SEQUENCE</scope>
    <source>
        <strain evidence="1">28 12/20/2015</strain>
    </source>
</reference>
<name>A0ACA9MF93_9GLOM</name>